<dbReference type="PROSITE" id="PS00211">
    <property type="entry name" value="ABC_TRANSPORTER_1"/>
    <property type="match status" value="1"/>
</dbReference>
<organism evidence="13 14">
    <name type="scientific">Penicillium nalgiovense</name>
    <dbReference type="NCBI Taxonomy" id="60175"/>
    <lineage>
        <taxon>Eukaryota</taxon>
        <taxon>Fungi</taxon>
        <taxon>Dikarya</taxon>
        <taxon>Ascomycota</taxon>
        <taxon>Pezizomycotina</taxon>
        <taxon>Eurotiomycetes</taxon>
        <taxon>Eurotiomycetidae</taxon>
        <taxon>Eurotiales</taxon>
        <taxon>Aspergillaceae</taxon>
        <taxon>Penicillium</taxon>
    </lineage>
</organism>
<comment type="subcellular location">
    <subcellularLocation>
        <location evidence="1">Membrane</location>
        <topology evidence="1">Multi-pass membrane protein</topology>
    </subcellularLocation>
</comment>
<comment type="caution">
    <text evidence="13">The sequence shown here is derived from an EMBL/GenBank/DDBJ whole genome shotgun (WGS) entry which is preliminary data.</text>
</comment>
<keyword evidence="4 10" id="KW-0812">Transmembrane</keyword>
<accession>A0A1V6Z6M6</accession>
<dbReference type="GO" id="GO:0016887">
    <property type="term" value="F:ATP hydrolysis activity"/>
    <property type="evidence" value="ECO:0007669"/>
    <property type="project" value="InterPro"/>
</dbReference>
<reference evidence="12" key="3">
    <citation type="submission" date="2021-07" db="EMBL/GenBank/DDBJ databases">
        <authorList>
            <person name="Branca A.L. A."/>
        </authorList>
    </citation>
    <scope>NUCLEOTIDE SEQUENCE</scope>
</reference>
<evidence type="ECO:0000256" key="1">
    <source>
        <dbReference type="ARBA" id="ARBA00004141"/>
    </source>
</evidence>
<keyword evidence="6" id="KW-0067">ATP-binding</keyword>
<dbReference type="Proteomes" id="UP001153461">
    <property type="component" value="Unassembled WGS sequence"/>
</dbReference>
<dbReference type="InterPro" id="IPR027417">
    <property type="entry name" value="P-loop_NTPase"/>
</dbReference>
<dbReference type="EMBL" id="CAJVNV010000012">
    <property type="protein sequence ID" value="CAG7951133.1"/>
    <property type="molecule type" value="Genomic_DNA"/>
</dbReference>
<keyword evidence="7 10" id="KW-1133">Transmembrane helix</keyword>
<evidence type="ECO:0000256" key="9">
    <source>
        <dbReference type="SAM" id="MobiDB-lite"/>
    </source>
</evidence>
<comment type="similarity">
    <text evidence="2">Belongs to the ABC transporter superfamily. ABCG family. Eye pigment precursor importer (TC 3.A.1.204) subfamily.</text>
</comment>
<dbReference type="OrthoDB" id="66620at2759"/>
<feature type="transmembrane region" description="Helical" evidence="10">
    <location>
        <begin position="481"/>
        <end position="502"/>
    </location>
</feature>
<dbReference type="InterPro" id="IPR052215">
    <property type="entry name" value="Plant_ABCG"/>
</dbReference>
<dbReference type="InterPro" id="IPR003593">
    <property type="entry name" value="AAA+_ATPase"/>
</dbReference>
<feature type="transmembrane region" description="Helical" evidence="10">
    <location>
        <begin position="446"/>
        <end position="469"/>
    </location>
</feature>
<reference evidence="14" key="2">
    <citation type="journal article" date="2017" name="Nat. Microbiol.">
        <title>Global analysis of biosynthetic gene clusters reveals vast potential of secondary metabolite production in Penicillium species.</title>
        <authorList>
            <person name="Nielsen J.C."/>
            <person name="Grijseels S."/>
            <person name="Prigent S."/>
            <person name="Ji B."/>
            <person name="Dainat J."/>
            <person name="Nielsen K.F."/>
            <person name="Frisvad J.C."/>
            <person name="Workman M."/>
            <person name="Nielsen J."/>
        </authorList>
    </citation>
    <scope>NUCLEOTIDE SEQUENCE [LARGE SCALE GENOMIC DNA]</scope>
    <source>
        <strain evidence="14">IBT 13039</strain>
    </source>
</reference>
<dbReference type="InterPro" id="IPR003439">
    <property type="entry name" value="ABC_transporter-like_ATP-bd"/>
</dbReference>
<dbReference type="Pfam" id="PF01061">
    <property type="entry name" value="ABC2_membrane"/>
    <property type="match status" value="1"/>
</dbReference>
<evidence type="ECO:0000256" key="5">
    <source>
        <dbReference type="ARBA" id="ARBA00022741"/>
    </source>
</evidence>
<keyword evidence="14" id="KW-1185">Reference proteome</keyword>
<protein>
    <recommendedName>
        <fullName evidence="11">ABC transporter domain-containing protein</fullName>
    </recommendedName>
</protein>
<evidence type="ECO:0000313" key="14">
    <source>
        <dbReference type="Proteomes" id="UP000191691"/>
    </source>
</evidence>
<feature type="region of interest" description="Disordered" evidence="9">
    <location>
        <begin position="326"/>
        <end position="345"/>
    </location>
</feature>
<dbReference type="STRING" id="60175.A0A1V6Z6M6"/>
<dbReference type="FunFam" id="3.40.50.300:FF:001305">
    <property type="entry name" value="ABCG transporter ABC superfamily"/>
    <property type="match status" value="1"/>
</dbReference>
<evidence type="ECO:0000256" key="10">
    <source>
        <dbReference type="SAM" id="Phobius"/>
    </source>
</evidence>
<evidence type="ECO:0000256" key="6">
    <source>
        <dbReference type="ARBA" id="ARBA00022840"/>
    </source>
</evidence>
<dbReference type="Pfam" id="PF00005">
    <property type="entry name" value="ABC_tran"/>
    <property type="match status" value="1"/>
</dbReference>
<evidence type="ECO:0000256" key="8">
    <source>
        <dbReference type="ARBA" id="ARBA00023136"/>
    </source>
</evidence>
<dbReference type="GO" id="GO:0016020">
    <property type="term" value="C:membrane"/>
    <property type="evidence" value="ECO:0007669"/>
    <property type="project" value="UniProtKB-SubCell"/>
</dbReference>
<feature type="domain" description="ABC transporter" evidence="11">
    <location>
        <begin position="32"/>
        <end position="280"/>
    </location>
</feature>
<dbReference type="Proteomes" id="UP000191691">
    <property type="component" value="Unassembled WGS sequence"/>
</dbReference>
<gene>
    <name evidence="13" type="ORF">PENNAL_c0002G09548</name>
    <name evidence="12" type="ORF">PNAL_LOCUS493</name>
</gene>
<sequence length="630" mass="69811">MGNPSPLDASSTPDLECNDSGHFLMNETVRNFSWQGLTVTVKDRETKKARDLINDISGDVQHGELVALMGPSGCGKTTLLNVLARRAASAGAKVLGETYVNDAQMDSRNFQRVTSYVEQEDVLIGSLTVQETLKFAADLSLPSSVSKRERMDRIRTLLEAFGIQNQANTLVGTPIRKGISGGQKRRVSVASQLITNPKILFLDEPTSGLDSTASFEVMSYAKELARANNLLIIASIHQPSTTTFNLFDKLLLLSAGKTCYFGAIPAVNSYFSGIGYPIPAQTNPAEFILDTVSSDFASSKEEDRVGVIQTAWANSSEAKLLERQVSERVGSTEKPVNKPSTEEETRPGTISITMALLHRSFVKSYRDVIAYGIRIAMYLGLAIMMGTVWLRLHPSQDYIQPFINAIFFGSAFMSFMAVAYVPAFLEDRATFTKERANGLYDVTPFIVSNFLIGLPYLFLISLLFSIVSYWLSNFQPTAEAFFTWVMWIFLDLVAAESLVVLVTSIFPNFVISLALVAFANGLWMSVGGFMVTQKILNPFWKYVFHYIDYQAYVFQGMMVNEFSGRNYSCGADCRCMWATDLEDQCLIRGTGVLESYGYATGRTGKWVGILLGIIAGYRVLGWIALYLRRS</sequence>
<keyword evidence="5" id="KW-0547">Nucleotide-binding</keyword>
<dbReference type="AlphaFoldDB" id="A0A1V6Z6M6"/>
<evidence type="ECO:0000256" key="2">
    <source>
        <dbReference type="ARBA" id="ARBA00005814"/>
    </source>
</evidence>
<evidence type="ECO:0000256" key="7">
    <source>
        <dbReference type="ARBA" id="ARBA00022989"/>
    </source>
</evidence>
<dbReference type="SUPFAM" id="SSF52540">
    <property type="entry name" value="P-loop containing nucleoside triphosphate hydrolases"/>
    <property type="match status" value="1"/>
</dbReference>
<dbReference type="GO" id="GO:0005524">
    <property type="term" value="F:ATP binding"/>
    <property type="evidence" value="ECO:0007669"/>
    <property type="project" value="UniProtKB-KW"/>
</dbReference>
<feature type="transmembrane region" description="Helical" evidence="10">
    <location>
        <begin position="368"/>
        <end position="390"/>
    </location>
</feature>
<feature type="transmembrane region" description="Helical" evidence="10">
    <location>
        <begin position="402"/>
        <end position="425"/>
    </location>
</feature>
<dbReference type="PANTHER" id="PTHR48042:SF11">
    <property type="entry name" value="ABC TRANSPORTER G FAMILY MEMBER 11"/>
    <property type="match status" value="1"/>
</dbReference>
<reference evidence="13" key="1">
    <citation type="submission" date="2016-10" db="EMBL/GenBank/DDBJ databases">
        <title>Uncovering the secondary metabolism of Penicillium species provides insights into the evolution of 6-MSA pathways.</title>
        <authorList>
            <person name="Nielsen J.C."/>
            <person name="Nielsen J."/>
        </authorList>
    </citation>
    <scope>NUCLEOTIDE SEQUENCE [LARGE SCALE GENOMIC DNA]</scope>
    <source>
        <strain evidence="13">IBT 13039</strain>
    </source>
</reference>
<evidence type="ECO:0000313" key="13">
    <source>
        <dbReference type="EMBL" id="OQE95355.1"/>
    </source>
</evidence>
<evidence type="ECO:0000259" key="11">
    <source>
        <dbReference type="PROSITE" id="PS50893"/>
    </source>
</evidence>
<dbReference type="InterPro" id="IPR013525">
    <property type="entry name" value="ABC2_TM"/>
</dbReference>
<dbReference type="Pfam" id="PF19055">
    <property type="entry name" value="ABC2_membrane_7"/>
    <property type="match status" value="1"/>
</dbReference>
<feature type="transmembrane region" description="Helical" evidence="10">
    <location>
        <begin position="509"/>
        <end position="531"/>
    </location>
</feature>
<dbReference type="SMART" id="SM00382">
    <property type="entry name" value="AAA"/>
    <property type="match status" value="1"/>
</dbReference>
<dbReference type="CDD" id="cd03213">
    <property type="entry name" value="ABCG_EPDR"/>
    <property type="match status" value="1"/>
</dbReference>
<name>A0A1V6Z6M6_PENNA</name>
<dbReference type="GO" id="GO:0140359">
    <property type="term" value="F:ABC-type transporter activity"/>
    <property type="evidence" value="ECO:0007669"/>
    <property type="project" value="InterPro"/>
</dbReference>
<evidence type="ECO:0000256" key="4">
    <source>
        <dbReference type="ARBA" id="ARBA00022692"/>
    </source>
</evidence>
<keyword evidence="3" id="KW-0813">Transport</keyword>
<evidence type="ECO:0000313" key="12">
    <source>
        <dbReference type="EMBL" id="CAG7951133.1"/>
    </source>
</evidence>
<dbReference type="OMA" id="MCVNGFM"/>
<evidence type="ECO:0000256" key="3">
    <source>
        <dbReference type="ARBA" id="ARBA00022448"/>
    </source>
</evidence>
<dbReference type="EMBL" id="MOOB01000002">
    <property type="protein sequence ID" value="OQE95355.1"/>
    <property type="molecule type" value="Genomic_DNA"/>
</dbReference>
<dbReference type="InterPro" id="IPR017871">
    <property type="entry name" value="ABC_transporter-like_CS"/>
</dbReference>
<dbReference type="InterPro" id="IPR043926">
    <property type="entry name" value="ABCG_dom"/>
</dbReference>
<feature type="transmembrane region" description="Helical" evidence="10">
    <location>
        <begin position="606"/>
        <end position="627"/>
    </location>
</feature>
<dbReference type="Gene3D" id="3.40.50.300">
    <property type="entry name" value="P-loop containing nucleotide triphosphate hydrolases"/>
    <property type="match status" value="1"/>
</dbReference>
<keyword evidence="8 10" id="KW-0472">Membrane</keyword>
<proteinExistence type="inferred from homology"/>
<dbReference type="PROSITE" id="PS50893">
    <property type="entry name" value="ABC_TRANSPORTER_2"/>
    <property type="match status" value="1"/>
</dbReference>
<dbReference type="PANTHER" id="PTHR48042">
    <property type="entry name" value="ABC TRANSPORTER G FAMILY MEMBER 11"/>
    <property type="match status" value="1"/>
</dbReference>